<gene>
    <name evidence="2" type="ORF">BOTBODRAFT_26556</name>
</gene>
<evidence type="ECO:0000313" key="2">
    <source>
        <dbReference type="EMBL" id="KDQ20542.1"/>
    </source>
</evidence>
<accession>A0A067N8T1</accession>
<reference evidence="3" key="1">
    <citation type="journal article" date="2014" name="Proc. Natl. Acad. Sci. U.S.A.">
        <title>Extensive sampling of basidiomycete genomes demonstrates inadequacy of the white-rot/brown-rot paradigm for wood decay fungi.</title>
        <authorList>
            <person name="Riley R."/>
            <person name="Salamov A.A."/>
            <person name="Brown D.W."/>
            <person name="Nagy L.G."/>
            <person name="Floudas D."/>
            <person name="Held B.W."/>
            <person name="Levasseur A."/>
            <person name="Lombard V."/>
            <person name="Morin E."/>
            <person name="Otillar R."/>
            <person name="Lindquist E.A."/>
            <person name="Sun H."/>
            <person name="LaButti K.M."/>
            <person name="Schmutz J."/>
            <person name="Jabbour D."/>
            <person name="Luo H."/>
            <person name="Baker S.E."/>
            <person name="Pisabarro A.G."/>
            <person name="Walton J.D."/>
            <person name="Blanchette R.A."/>
            <person name="Henrissat B."/>
            <person name="Martin F."/>
            <person name="Cullen D."/>
            <person name="Hibbett D.S."/>
            <person name="Grigoriev I.V."/>
        </authorList>
    </citation>
    <scope>NUCLEOTIDE SEQUENCE [LARGE SCALE GENOMIC DNA]</scope>
    <source>
        <strain evidence="3">FD-172 SS1</strain>
    </source>
</reference>
<sequence length="203" mass="22894">MVSSTQPTLINVARQCDTCRSPVESASFTSQLDVKSQRAFEHGRQHAKKPSDLRKAKRCVACKYCKPWKWNGNTGRSDAAPKLPKSWDTSTLDDWKVDLAKEHSMDHDHWSAGQEGRAAREVSLLDLVKPARKRQGAARDYEFIPHLPHVLTFDEEYEDEDDASSSDDWECIEPLTTTVNLPTSRDVSPPLISYASAVRSTKH</sequence>
<dbReference type="EMBL" id="KL198017">
    <property type="protein sequence ID" value="KDQ20542.1"/>
    <property type="molecule type" value="Genomic_DNA"/>
</dbReference>
<protein>
    <recommendedName>
        <fullName evidence="4">Stc1 domain-containing protein</fullName>
    </recommendedName>
</protein>
<name>A0A067N8T1_BOTB1</name>
<dbReference type="Proteomes" id="UP000027195">
    <property type="component" value="Unassembled WGS sequence"/>
</dbReference>
<dbReference type="OrthoDB" id="3259990at2759"/>
<proteinExistence type="predicted"/>
<dbReference type="HOGENOM" id="CLU_1348722_0_0_1"/>
<evidence type="ECO:0000313" key="3">
    <source>
        <dbReference type="Proteomes" id="UP000027195"/>
    </source>
</evidence>
<keyword evidence="3" id="KW-1185">Reference proteome</keyword>
<dbReference type="InParanoid" id="A0A067N8T1"/>
<feature type="region of interest" description="Disordered" evidence="1">
    <location>
        <begin position="180"/>
        <end position="203"/>
    </location>
</feature>
<dbReference type="AlphaFoldDB" id="A0A067N8T1"/>
<evidence type="ECO:0008006" key="4">
    <source>
        <dbReference type="Google" id="ProtNLM"/>
    </source>
</evidence>
<organism evidence="2 3">
    <name type="scientific">Botryobasidium botryosum (strain FD-172 SS1)</name>
    <dbReference type="NCBI Taxonomy" id="930990"/>
    <lineage>
        <taxon>Eukaryota</taxon>
        <taxon>Fungi</taxon>
        <taxon>Dikarya</taxon>
        <taxon>Basidiomycota</taxon>
        <taxon>Agaricomycotina</taxon>
        <taxon>Agaricomycetes</taxon>
        <taxon>Cantharellales</taxon>
        <taxon>Botryobasidiaceae</taxon>
        <taxon>Botryobasidium</taxon>
    </lineage>
</organism>
<evidence type="ECO:0000256" key="1">
    <source>
        <dbReference type="SAM" id="MobiDB-lite"/>
    </source>
</evidence>